<dbReference type="PRINTS" id="PR00111">
    <property type="entry name" value="ABHYDROLASE"/>
</dbReference>
<evidence type="ECO:0000313" key="4">
    <source>
        <dbReference type="Proteomes" id="UP000077315"/>
    </source>
</evidence>
<sequence>MLAYAFGPTDRKTLGSHSDSPSEYYPPDFYPNGTDLVLPMGSIRYWLMGDPNGKKVVLIHGISTGAACYISLSKILADKGHYVLLFDLWGRGYAEAPPHYYDESLYTTQVALVLQKVGWTSTDVVGVSLGGAIATSFASFYPEMVNKLVLIAPAGLMHRADIPMSGKIVAHPLLMRLFEQGWIQPFARKAFKLFIDNSSLRKELADDPLVDQISSVATHQFIHHPGFIRAFLGTLADYPLSGLDERYRILGNYSNIPVFVLWGDNDKTVPYKYHHVLQKYVPHAQISHYKGGGHDILLSHRDRLNSEICDFLS</sequence>
<feature type="region of interest" description="Disordered" evidence="1">
    <location>
        <begin position="1"/>
        <end position="21"/>
    </location>
</feature>
<dbReference type="VEuPathDB" id="FungiDB:PHYBLDRAFT_125170"/>
<dbReference type="InterPro" id="IPR000073">
    <property type="entry name" value="AB_hydrolase_1"/>
</dbReference>
<dbReference type="GeneID" id="28989940"/>
<dbReference type="RefSeq" id="XP_018290801.1">
    <property type="nucleotide sequence ID" value="XM_018429034.1"/>
</dbReference>
<protein>
    <recommendedName>
        <fullName evidence="2">AB hydrolase-1 domain-containing protein</fullName>
    </recommendedName>
</protein>
<dbReference type="STRING" id="763407.A0A163ADN0"/>
<evidence type="ECO:0000259" key="2">
    <source>
        <dbReference type="Pfam" id="PF00561"/>
    </source>
</evidence>
<dbReference type="Pfam" id="PF00561">
    <property type="entry name" value="Abhydrolase_1"/>
    <property type="match status" value="1"/>
</dbReference>
<gene>
    <name evidence="3" type="ORF">PHYBLDRAFT_125170</name>
</gene>
<name>A0A163ADN0_PHYB8</name>
<dbReference type="Proteomes" id="UP000077315">
    <property type="component" value="Unassembled WGS sequence"/>
</dbReference>
<dbReference type="AlphaFoldDB" id="A0A163ADN0"/>
<dbReference type="Gene3D" id="3.40.50.1820">
    <property type="entry name" value="alpha/beta hydrolase"/>
    <property type="match status" value="1"/>
</dbReference>
<evidence type="ECO:0000256" key="1">
    <source>
        <dbReference type="SAM" id="MobiDB-lite"/>
    </source>
</evidence>
<dbReference type="InterPro" id="IPR050228">
    <property type="entry name" value="Carboxylesterase_BioH"/>
</dbReference>
<reference evidence="4" key="1">
    <citation type="submission" date="2015-06" db="EMBL/GenBank/DDBJ databases">
        <title>Expansion of signal transduction pathways in fungi by whole-genome duplication.</title>
        <authorList>
            <consortium name="DOE Joint Genome Institute"/>
            <person name="Corrochano L.M."/>
            <person name="Kuo A."/>
            <person name="Marcet-Houben M."/>
            <person name="Polaino S."/>
            <person name="Salamov A."/>
            <person name="Villalobos J.M."/>
            <person name="Alvarez M.I."/>
            <person name="Avalos J."/>
            <person name="Benito E.P."/>
            <person name="Benoit I."/>
            <person name="Burger G."/>
            <person name="Camino L.P."/>
            <person name="Canovas D."/>
            <person name="Cerda-Olmedo E."/>
            <person name="Cheng J.-F."/>
            <person name="Dominguez A."/>
            <person name="Elias M."/>
            <person name="Eslava A.P."/>
            <person name="Glaser F."/>
            <person name="Grimwood J."/>
            <person name="Gutierrez G."/>
            <person name="Heitman J."/>
            <person name="Henrissat B."/>
            <person name="Iturriaga E.A."/>
            <person name="Lang B.F."/>
            <person name="Lavin J.L."/>
            <person name="Lee S."/>
            <person name="Li W."/>
            <person name="Lindquist E."/>
            <person name="Lopez-Garcia S."/>
            <person name="Luque E.M."/>
            <person name="Marcos A.T."/>
            <person name="Martin J."/>
            <person name="McCluskey K."/>
            <person name="Medina H.R."/>
            <person name="Miralles-Duran A."/>
            <person name="Miyazaki A."/>
            <person name="Munoz-Torres E."/>
            <person name="Oguiza J.A."/>
            <person name="Ohm R."/>
            <person name="Olmedo M."/>
            <person name="Orejas M."/>
            <person name="Ortiz-Castellanos L."/>
            <person name="Pisabarro A.G."/>
            <person name="Rodriguez-Romero J."/>
            <person name="Ruiz-Herrera J."/>
            <person name="Ruiz-Vazquez R."/>
            <person name="Sanz C."/>
            <person name="Schackwitz W."/>
            <person name="Schmutz J."/>
            <person name="Shahriari M."/>
            <person name="Shelest E."/>
            <person name="Silva-Franco F."/>
            <person name="Soanes D."/>
            <person name="Syed K."/>
            <person name="Tagua V.G."/>
            <person name="Talbot N.J."/>
            <person name="Thon M."/>
            <person name="De vries R.P."/>
            <person name="Wiebenga A."/>
            <person name="Yadav J.S."/>
            <person name="Braun E.L."/>
            <person name="Baker S."/>
            <person name="Garre V."/>
            <person name="Horwitz B."/>
            <person name="Torres-Martinez S."/>
            <person name="Idnurm A."/>
            <person name="Herrera-Estrella A."/>
            <person name="Gabaldon T."/>
            <person name="Grigoriev I.V."/>
        </authorList>
    </citation>
    <scope>NUCLEOTIDE SEQUENCE [LARGE SCALE GENOMIC DNA]</scope>
    <source>
        <strain evidence="4">NRRL 1555(-)</strain>
    </source>
</reference>
<dbReference type="PANTHER" id="PTHR43194">
    <property type="entry name" value="HYDROLASE ALPHA/BETA FOLD FAMILY"/>
    <property type="match status" value="1"/>
</dbReference>
<dbReference type="EMBL" id="KV440982">
    <property type="protein sequence ID" value="OAD72761.1"/>
    <property type="molecule type" value="Genomic_DNA"/>
</dbReference>
<organism evidence="3 4">
    <name type="scientific">Phycomyces blakesleeanus (strain ATCC 8743b / DSM 1359 / FGSC 10004 / NBRC 33097 / NRRL 1555)</name>
    <dbReference type="NCBI Taxonomy" id="763407"/>
    <lineage>
        <taxon>Eukaryota</taxon>
        <taxon>Fungi</taxon>
        <taxon>Fungi incertae sedis</taxon>
        <taxon>Mucoromycota</taxon>
        <taxon>Mucoromycotina</taxon>
        <taxon>Mucoromycetes</taxon>
        <taxon>Mucorales</taxon>
        <taxon>Phycomycetaceae</taxon>
        <taxon>Phycomyces</taxon>
    </lineage>
</organism>
<accession>A0A163ADN0</accession>
<dbReference type="OrthoDB" id="408373at2759"/>
<evidence type="ECO:0000313" key="3">
    <source>
        <dbReference type="EMBL" id="OAD72761.1"/>
    </source>
</evidence>
<proteinExistence type="predicted"/>
<dbReference type="SUPFAM" id="SSF53474">
    <property type="entry name" value="alpha/beta-Hydrolases"/>
    <property type="match status" value="1"/>
</dbReference>
<feature type="domain" description="AB hydrolase-1" evidence="2">
    <location>
        <begin position="56"/>
        <end position="300"/>
    </location>
</feature>
<dbReference type="InterPro" id="IPR029058">
    <property type="entry name" value="AB_hydrolase_fold"/>
</dbReference>
<dbReference type="PANTHER" id="PTHR43194:SF2">
    <property type="entry name" value="PEROXISOMAL MEMBRANE PROTEIN LPX1"/>
    <property type="match status" value="1"/>
</dbReference>
<keyword evidence="4" id="KW-1185">Reference proteome</keyword>
<dbReference type="InParanoid" id="A0A163ADN0"/>